<dbReference type="Pfam" id="PF00535">
    <property type="entry name" value="Glycos_transf_2"/>
    <property type="match status" value="1"/>
</dbReference>
<sequence length="336" mass="37450">MTPPDTHVSTKGPREGLAVGLCTYKRLPSLMRLLDHIAISAKALSSPPQIIIADNDGQDPAVAASVAAFSEQSGLKVHYRIETHPGISAARNAVFDEAEKLNLRFVAMIDDDEWPSPEWLSEMLKAQASEGAAVVGGPVRPVFPDNAAHLRKYSRYWSVDKQFLNGKPFVFCTCNFLIDLQAVAAIPRPLFDEEFGLSGGGDTVFFRGLFFAGMKMAWSEEAFVYEEVPQSRASIAWMRQRRFRVGNHAVRWESLGGGGRKSLAKTLGLTARLVLYPLLQREPESRMLGWMLEYDKVRGRYNAHFGDVFVEYARPKPDEAKPSDTQKPEDSGRVCR</sequence>
<keyword evidence="2 6" id="KW-0328">Glycosyltransferase</keyword>
<accession>A0AAF1KG21</accession>
<evidence type="ECO:0000256" key="4">
    <source>
        <dbReference type="SAM" id="MobiDB-lite"/>
    </source>
</evidence>
<reference evidence="6 7" key="1">
    <citation type="journal article" date="2018" name="Sci. Rep.">
        <title>Rhizobium tumorigenes sp. nov., a novel plant tumorigenic bacterium isolated from cane gall tumors on thornless blackberry.</title>
        <authorList>
            <person name="Kuzmanovi N."/>
            <person name="Smalla K."/>
            <person name="Gronow S."/>
            <person name="PuBawska J."/>
        </authorList>
    </citation>
    <scope>NUCLEOTIDE SEQUENCE [LARGE SCALE GENOMIC DNA]</scope>
    <source>
        <strain evidence="6 7">1078</strain>
    </source>
</reference>
<dbReference type="PANTHER" id="PTHR43179:SF12">
    <property type="entry name" value="GALACTOFURANOSYLTRANSFERASE GLFT2"/>
    <property type="match status" value="1"/>
</dbReference>
<dbReference type="InterPro" id="IPR029044">
    <property type="entry name" value="Nucleotide-diphossugar_trans"/>
</dbReference>
<dbReference type="KEGG" id="rtu:PR017_17385"/>
<gene>
    <name evidence="6" type="ORF">PR017_17385</name>
</gene>
<dbReference type="Gene3D" id="3.90.550.10">
    <property type="entry name" value="Spore Coat Polysaccharide Biosynthesis Protein SpsA, Chain A"/>
    <property type="match status" value="1"/>
</dbReference>
<dbReference type="EMBL" id="CP117255">
    <property type="protein sequence ID" value="WFR95508.1"/>
    <property type="molecule type" value="Genomic_DNA"/>
</dbReference>
<organism evidence="6 7">
    <name type="scientific">Rhizobium tumorigenes</name>
    <dbReference type="NCBI Taxonomy" id="2041385"/>
    <lineage>
        <taxon>Bacteria</taxon>
        <taxon>Pseudomonadati</taxon>
        <taxon>Pseudomonadota</taxon>
        <taxon>Alphaproteobacteria</taxon>
        <taxon>Hyphomicrobiales</taxon>
        <taxon>Rhizobiaceae</taxon>
        <taxon>Rhizobium/Agrobacterium group</taxon>
        <taxon>Rhizobium</taxon>
    </lineage>
</organism>
<dbReference type="AlphaFoldDB" id="A0AAF1KG21"/>
<dbReference type="Proteomes" id="UP000249499">
    <property type="component" value="Chromosome"/>
</dbReference>
<feature type="region of interest" description="Disordered" evidence="4">
    <location>
        <begin position="315"/>
        <end position="336"/>
    </location>
</feature>
<dbReference type="PANTHER" id="PTHR43179">
    <property type="entry name" value="RHAMNOSYLTRANSFERASE WBBL"/>
    <property type="match status" value="1"/>
</dbReference>
<dbReference type="RefSeq" id="WP_133255537.1">
    <property type="nucleotide sequence ID" value="NZ_CP117255.1"/>
</dbReference>
<proteinExistence type="inferred from homology"/>
<reference evidence="7" key="2">
    <citation type="journal article" date="2023" name="MicrobiologyOpen">
        <title>Genomics of the tumorigenes clade of the family Rhizobiaceae and description of Rhizobium rhododendri sp. nov.</title>
        <authorList>
            <person name="Kuzmanovic N."/>
            <person name="diCenzo G.C."/>
            <person name="Bunk B."/>
            <person name="Sproeer C."/>
            <person name="Fruehling A."/>
            <person name="Neumann-Schaal M."/>
            <person name="Overmann J."/>
            <person name="Smalla K."/>
        </authorList>
    </citation>
    <scope>NUCLEOTIDE SEQUENCE [LARGE SCALE GENOMIC DNA]</scope>
    <source>
        <strain evidence="7">1078</strain>
    </source>
</reference>
<dbReference type="SUPFAM" id="SSF53448">
    <property type="entry name" value="Nucleotide-diphospho-sugar transferases"/>
    <property type="match status" value="1"/>
</dbReference>
<evidence type="ECO:0000256" key="2">
    <source>
        <dbReference type="ARBA" id="ARBA00022676"/>
    </source>
</evidence>
<keyword evidence="7" id="KW-1185">Reference proteome</keyword>
<evidence type="ECO:0000256" key="3">
    <source>
        <dbReference type="ARBA" id="ARBA00022679"/>
    </source>
</evidence>
<dbReference type="GO" id="GO:0016757">
    <property type="term" value="F:glycosyltransferase activity"/>
    <property type="evidence" value="ECO:0007669"/>
    <property type="project" value="UniProtKB-KW"/>
</dbReference>
<protein>
    <submittedName>
        <fullName evidence="6">Glycosyltransferase</fullName>
        <ecNumber evidence="6">2.4.-.-</ecNumber>
    </submittedName>
</protein>
<keyword evidence="3 6" id="KW-0808">Transferase</keyword>
<evidence type="ECO:0000259" key="5">
    <source>
        <dbReference type="Pfam" id="PF00535"/>
    </source>
</evidence>
<dbReference type="EC" id="2.4.-.-" evidence="6"/>
<evidence type="ECO:0000313" key="6">
    <source>
        <dbReference type="EMBL" id="WFR95508.1"/>
    </source>
</evidence>
<feature type="domain" description="Glycosyltransferase 2-like" evidence="5">
    <location>
        <begin position="20"/>
        <end position="181"/>
    </location>
</feature>
<evidence type="ECO:0000256" key="1">
    <source>
        <dbReference type="ARBA" id="ARBA00006739"/>
    </source>
</evidence>
<dbReference type="InterPro" id="IPR001173">
    <property type="entry name" value="Glyco_trans_2-like"/>
</dbReference>
<dbReference type="CDD" id="cd00761">
    <property type="entry name" value="Glyco_tranf_GTA_type"/>
    <property type="match status" value="1"/>
</dbReference>
<name>A0AAF1KG21_9HYPH</name>
<comment type="similarity">
    <text evidence="1">Belongs to the glycosyltransferase 2 family.</text>
</comment>
<evidence type="ECO:0000313" key="7">
    <source>
        <dbReference type="Proteomes" id="UP000249499"/>
    </source>
</evidence>